<organism evidence="2 3">
    <name type="scientific">Caballeronia sordidicola</name>
    <name type="common">Burkholderia sordidicola</name>
    <dbReference type="NCBI Taxonomy" id="196367"/>
    <lineage>
        <taxon>Bacteria</taxon>
        <taxon>Pseudomonadati</taxon>
        <taxon>Pseudomonadota</taxon>
        <taxon>Betaproteobacteria</taxon>
        <taxon>Burkholderiales</taxon>
        <taxon>Burkholderiaceae</taxon>
        <taxon>Caballeronia</taxon>
    </lineage>
</organism>
<sequence>MAAVPRARTNGATNGFMKILIDAHSDRILGFTMLGTNAGDVVTAVQMAMLGNLPFTAVRDAIIAHPLISEGLNILLTKVPPREGEQ</sequence>
<name>A0A242M8C6_CABSO</name>
<reference evidence="2 3" key="1">
    <citation type="submission" date="2017-03" db="EMBL/GenBank/DDBJ databases">
        <title>Genome analysis of strain PAMC 26510.</title>
        <authorList>
            <person name="Oh H.-M."/>
            <person name="Yang J.-A."/>
        </authorList>
    </citation>
    <scope>NUCLEOTIDE SEQUENCE [LARGE SCALE GENOMIC DNA]</scope>
    <source>
        <strain evidence="2 3">PAMC 26510</strain>
    </source>
</reference>
<dbReference type="PANTHER" id="PTHR43014">
    <property type="entry name" value="MERCURIC REDUCTASE"/>
    <property type="match status" value="1"/>
</dbReference>
<dbReference type="EMBL" id="NBTY01000196">
    <property type="protein sequence ID" value="OTP67401.1"/>
    <property type="molecule type" value="Genomic_DNA"/>
</dbReference>
<dbReference type="Gene3D" id="3.30.390.30">
    <property type="match status" value="1"/>
</dbReference>
<evidence type="ECO:0000313" key="3">
    <source>
        <dbReference type="Proteomes" id="UP000194546"/>
    </source>
</evidence>
<dbReference type="GO" id="GO:0050660">
    <property type="term" value="F:flavin adenine dinucleotide binding"/>
    <property type="evidence" value="ECO:0007669"/>
    <property type="project" value="TreeGrafter"/>
</dbReference>
<feature type="domain" description="Pyridine nucleotide-disulphide oxidoreductase dimerisation" evidence="1">
    <location>
        <begin position="2"/>
        <end position="72"/>
    </location>
</feature>
<dbReference type="AlphaFoldDB" id="A0A242M8C6"/>
<dbReference type="Pfam" id="PF02852">
    <property type="entry name" value="Pyr_redox_dim"/>
    <property type="match status" value="1"/>
</dbReference>
<dbReference type="InterPro" id="IPR016156">
    <property type="entry name" value="FAD/NAD-linked_Rdtase_dimer_sf"/>
</dbReference>
<dbReference type="InterPro" id="IPR004099">
    <property type="entry name" value="Pyr_nucl-diS_OxRdtase_dimer"/>
</dbReference>
<comment type="caution">
    <text evidence="2">The sequence shown here is derived from an EMBL/GenBank/DDBJ whole genome shotgun (WGS) entry which is preliminary data.</text>
</comment>
<accession>A0A242M8C6</accession>
<evidence type="ECO:0000313" key="2">
    <source>
        <dbReference type="EMBL" id="OTP67401.1"/>
    </source>
</evidence>
<proteinExistence type="predicted"/>
<gene>
    <name evidence="2" type="ORF">PAMC26510_31190</name>
</gene>
<protein>
    <submittedName>
        <fullName evidence="2">PF00070 family, FAD-dependent NAD(P)-disulfide oxidoreductase</fullName>
    </submittedName>
</protein>
<dbReference type="Proteomes" id="UP000194546">
    <property type="component" value="Unassembled WGS sequence"/>
</dbReference>
<dbReference type="GO" id="GO:0003955">
    <property type="term" value="F:NAD(P)H dehydrogenase (quinone) activity"/>
    <property type="evidence" value="ECO:0007669"/>
    <property type="project" value="TreeGrafter"/>
</dbReference>
<dbReference type="PANTHER" id="PTHR43014:SF2">
    <property type="entry name" value="MERCURIC REDUCTASE"/>
    <property type="match status" value="1"/>
</dbReference>
<evidence type="ECO:0000259" key="1">
    <source>
        <dbReference type="Pfam" id="PF02852"/>
    </source>
</evidence>
<dbReference type="SUPFAM" id="SSF55424">
    <property type="entry name" value="FAD/NAD-linked reductases, dimerisation (C-terminal) domain"/>
    <property type="match status" value="1"/>
</dbReference>